<feature type="compositionally biased region" description="Basic and acidic residues" evidence="13">
    <location>
        <begin position="1"/>
        <end position="22"/>
    </location>
</feature>
<evidence type="ECO:0000256" key="4">
    <source>
        <dbReference type="ARBA" id="ARBA00011918"/>
    </source>
</evidence>
<dbReference type="Pfam" id="PF01035">
    <property type="entry name" value="DNA_binding_1"/>
    <property type="match status" value="1"/>
</dbReference>
<evidence type="ECO:0000313" key="16">
    <source>
        <dbReference type="Proteomes" id="UP000694546"/>
    </source>
</evidence>
<comment type="similarity">
    <text evidence="3">Belongs to the MGMT family.</text>
</comment>
<sequence>MRRKALAMDEEAKPKLFRTGREMKRRRGGEGESQCTQKTISLQSPLGTIQVRGCEAGVHTMRLLMDVAPAERNDQGPGSCEVIDGSAGAGPELLRCVDWLRDYFRDPGAAGGPLLPRLHHPTLRGDSFSSRVLRTLLQEVRFGETVSYKRLAEMAGNPRAVRAVGGAMRRNPVPLVIPCHRVVPSSGPSGAYMGGRGNHLKVWLLAHERPGG</sequence>
<dbReference type="CDD" id="cd06445">
    <property type="entry name" value="ATase"/>
    <property type="match status" value="1"/>
</dbReference>
<evidence type="ECO:0000256" key="12">
    <source>
        <dbReference type="ARBA" id="ARBA00049348"/>
    </source>
</evidence>
<dbReference type="PANTHER" id="PTHR46460">
    <property type="entry name" value="METHYLATED-DNA--PROTEIN-CYSTEINE METHYLTRANSFERASE"/>
    <property type="match status" value="1"/>
</dbReference>
<evidence type="ECO:0000256" key="8">
    <source>
        <dbReference type="ARBA" id="ARBA00022763"/>
    </source>
</evidence>
<evidence type="ECO:0000256" key="3">
    <source>
        <dbReference type="ARBA" id="ARBA00008711"/>
    </source>
</evidence>
<dbReference type="Gene3D" id="1.10.10.10">
    <property type="entry name" value="Winged helix-like DNA-binding domain superfamily/Winged helix DNA-binding domain"/>
    <property type="match status" value="1"/>
</dbReference>
<comment type="function">
    <text evidence="2">Involved in the cellular defense against the biological effects of O6-methylguanine (O6-MeG) and O4-methylthymine (O4-MeT) in DNA. Repairs the methylated nucleobase in DNA by stoichiometrically transferring the methyl group to a cysteine residue in the enzyme. This is a suicide reaction: the enzyme is irreversibly inactivated.</text>
</comment>
<dbReference type="GO" id="GO:0032259">
    <property type="term" value="P:methylation"/>
    <property type="evidence" value="ECO:0007669"/>
    <property type="project" value="UniProtKB-KW"/>
</dbReference>
<name>A0A8C5C9H5_GADMO</name>
<evidence type="ECO:0000256" key="10">
    <source>
        <dbReference type="ARBA" id="ARBA00030795"/>
    </source>
</evidence>
<keyword evidence="16" id="KW-1185">Reference proteome</keyword>
<dbReference type="PANTHER" id="PTHR46460:SF1">
    <property type="entry name" value="METHYLATED-DNA--PROTEIN-CYSTEINE METHYLTRANSFERASE"/>
    <property type="match status" value="1"/>
</dbReference>
<dbReference type="GeneID" id="115559905"/>
<evidence type="ECO:0000256" key="6">
    <source>
        <dbReference type="ARBA" id="ARBA00022603"/>
    </source>
</evidence>
<dbReference type="GeneTree" id="ENSGT00390000015799"/>
<protein>
    <recommendedName>
        <fullName evidence="5">Methylated-DNA--protein-cysteine methyltransferase</fullName>
        <ecNumber evidence="4">2.1.1.63</ecNumber>
    </recommendedName>
    <alternativeName>
        <fullName evidence="10">6-O-methylguanine-DNA methyltransferase</fullName>
    </alternativeName>
    <alternativeName>
        <fullName evidence="11">O-6-methylguanine-DNA-alkyltransferase</fullName>
    </alternativeName>
</protein>
<keyword evidence="7" id="KW-0808">Transferase</keyword>
<comment type="catalytic activity">
    <reaction evidence="1">
        <text>a 4-O-methyl-thymidine in DNA + L-cysteinyl-[protein] = a thymidine in DNA + S-methyl-L-cysteinyl-[protein]</text>
        <dbReference type="Rhea" id="RHEA:53428"/>
        <dbReference type="Rhea" id="RHEA-COMP:10131"/>
        <dbReference type="Rhea" id="RHEA-COMP:10132"/>
        <dbReference type="Rhea" id="RHEA-COMP:13555"/>
        <dbReference type="Rhea" id="RHEA-COMP:13556"/>
        <dbReference type="ChEBI" id="CHEBI:29950"/>
        <dbReference type="ChEBI" id="CHEBI:82612"/>
        <dbReference type="ChEBI" id="CHEBI:137386"/>
        <dbReference type="ChEBI" id="CHEBI:137387"/>
        <dbReference type="EC" id="2.1.1.63"/>
    </reaction>
</comment>
<feature type="region of interest" description="Disordered" evidence="13">
    <location>
        <begin position="1"/>
        <end position="36"/>
    </location>
</feature>
<evidence type="ECO:0000256" key="7">
    <source>
        <dbReference type="ARBA" id="ARBA00022679"/>
    </source>
</evidence>
<dbReference type="RefSeq" id="XP_030234946.1">
    <property type="nucleotide sequence ID" value="XM_030379086.1"/>
</dbReference>
<dbReference type="InterPro" id="IPR036217">
    <property type="entry name" value="MethylDNA_cys_MeTrfase_DNAb"/>
</dbReference>
<dbReference type="OrthoDB" id="1907495at2759"/>
<evidence type="ECO:0000256" key="1">
    <source>
        <dbReference type="ARBA" id="ARBA00001286"/>
    </source>
</evidence>
<dbReference type="GO" id="GO:0005654">
    <property type="term" value="C:nucleoplasm"/>
    <property type="evidence" value="ECO:0007669"/>
    <property type="project" value="TreeGrafter"/>
</dbReference>
<dbReference type="InterPro" id="IPR036631">
    <property type="entry name" value="MGMT_N_sf"/>
</dbReference>
<dbReference type="GO" id="GO:0003677">
    <property type="term" value="F:DNA binding"/>
    <property type="evidence" value="ECO:0007669"/>
    <property type="project" value="UniProtKB-KW"/>
</dbReference>
<evidence type="ECO:0000256" key="13">
    <source>
        <dbReference type="SAM" id="MobiDB-lite"/>
    </source>
</evidence>
<keyword evidence="9" id="KW-0234">DNA repair</keyword>
<evidence type="ECO:0000256" key="9">
    <source>
        <dbReference type="ARBA" id="ARBA00023204"/>
    </source>
</evidence>
<dbReference type="InterPro" id="IPR014048">
    <property type="entry name" value="MethylDNA_cys_MeTrfase_DNA-bd"/>
</dbReference>
<dbReference type="InterPro" id="IPR036388">
    <property type="entry name" value="WH-like_DNA-bd_sf"/>
</dbReference>
<dbReference type="Ensembl" id="ENSGMOT00000040158.1">
    <property type="protein sequence ID" value="ENSGMOP00000057413.1"/>
    <property type="gene ID" value="ENSGMOG00000016672.2"/>
</dbReference>
<dbReference type="SUPFAM" id="SSF46767">
    <property type="entry name" value="Methylated DNA-protein cysteine methyltransferase, C-terminal domain"/>
    <property type="match status" value="1"/>
</dbReference>
<feature type="domain" description="Methylated-DNA-[protein]-cysteine S-methyltransferase DNA binding" evidence="14">
    <location>
        <begin position="128"/>
        <end position="209"/>
    </location>
</feature>
<dbReference type="InterPro" id="IPR001497">
    <property type="entry name" value="MethylDNA_cys_MeTrfase_AS"/>
</dbReference>
<dbReference type="EC" id="2.1.1.63" evidence="4"/>
<keyword evidence="6" id="KW-0489">Methyltransferase</keyword>
<evidence type="ECO:0000256" key="2">
    <source>
        <dbReference type="ARBA" id="ARBA00003317"/>
    </source>
</evidence>
<evidence type="ECO:0000256" key="5">
    <source>
        <dbReference type="ARBA" id="ARBA00015377"/>
    </source>
</evidence>
<dbReference type="GO" id="GO:0003908">
    <property type="term" value="F:methylated-DNA-[protein]-cysteine S-methyltransferase activity"/>
    <property type="evidence" value="ECO:0007669"/>
    <property type="project" value="UniProtKB-EC"/>
</dbReference>
<dbReference type="PROSITE" id="PS00374">
    <property type="entry name" value="MGMT"/>
    <property type="match status" value="1"/>
</dbReference>
<proteinExistence type="inferred from homology"/>
<dbReference type="GO" id="GO:0006281">
    <property type="term" value="P:DNA repair"/>
    <property type="evidence" value="ECO:0007669"/>
    <property type="project" value="UniProtKB-KW"/>
</dbReference>
<dbReference type="OMA" id="EPLAQCA"/>
<dbReference type="AlphaFoldDB" id="A0A8C5C9H5"/>
<dbReference type="NCBIfam" id="TIGR00589">
    <property type="entry name" value="ogt"/>
    <property type="match status" value="1"/>
</dbReference>
<gene>
    <name evidence="15" type="primary">MGMT</name>
</gene>
<comment type="catalytic activity">
    <reaction evidence="12">
        <text>a 6-O-methyl-2'-deoxyguanosine in DNA + L-cysteinyl-[protein] = S-methyl-L-cysteinyl-[protein] + a 2'-deoxyguanosine in DNA</text>
        <dbReference type="Rhea" id="RHEA:24000"/>
        <dbReference type="Rhea" id="RHEA-COMP:10131"/>
        <dbReference type="Rhea" id="RHEA-COMP:10132"/>
        <dbReference type="Rhea" id="RHEA-COMP:11367"/>
        <dbReference type="Rhea" id="RHEA-COMP:11368"/>
        <dbReference type="ChEBI" id="CHEBI:29950"/>
        <dbReference type="ChEBI" id="CHEBI:82612"/>
        <dbReference type="ChEBI" id="CHEBI:85445"/>
        <dbReference type="ChEBI" id="CHEBI:85448"/>
        <dbReference type="EC" id="2.1.1.63"/>
    </reaction>
</comment>
<evidence type="ECO:0000256" key="11">
    <source>
        <dbReference type="ARBA" id="ARBA00031621"/>
    </source>
</evidence>
<dbReference type="GO" id="GO:0046872">
    <property type="term" value="F:metal ion binding"/>
    <property type="evidence" value="ECO:0007669"/>
    <property type="project" value="UniProtKB-KW"/>
</dbReference>
<dbReference type="Gene3D" id="3.30.160.70">
    <property type="entry name" value="Methylated DNA-protein cysteine methyltransferase domain"/>
    <property type="match status" value="1"/>
</dbReference>
<reference evidence="15" key="1">
    <citation type="submission" date="2025-08" db="UniProtKB">
        <authorList>
            <consortium name="Ensembl"/>
        </authorList>
    </citation>
    <scope>IDENTIFICATION</scope>
</reference>
<accession>A0A8C5C9H5</accession>
<dbReference type="Proteomes" id="UP000694546">
    <property type="component" value="Chromosome 15"/>
</dbReference>
<dbReference type="SUPFAM" id="SSF53155">
    <property type="entry name" value="Methylated DNA-protein cysteine methyltransferase domain"/>
    <property type="match status" value="1"/>
</dbReference>
<evidence type="ECO:0000313" key="15">
    <source>
        <dbReference type="Ensembl" id="ENSGMOP00000057413.1"/>
    </source>
</evidence>
<reference evidence="15" key="2">
    <citation type="submission" date="2025-09" db="UniProtKB">
        <authorList>
            <consortium name="Ensembl"/>
        </authorList>
    </citation>
    <scope>IDENTIFICATION</scope>
</reference>
<evidence type="ECO:0000259" key="14">
    <source>
        <dbReference type="Pfam" id="PF01035"/>
    </source>
</evidence>
<organism evidence="15 16">
    <name type="scientific">Gadus morhua</name>
    <name type="common">Atlantic cod</name>
    <dbReference type="NCBI Taxonomy" id="8049"/>
    <lineage>
        <taxon>Eukaryota</taxon>
        <taxon>Metazoa</taxon>
        <taxon>Chordata</taxon>
        <taxon>Craniata</taxon>
        <taxon>Vertebrata</taxon>
        <taxon>Euteleostomi</taxon>
        <taxon>Actinopterygii</taxon>
        <taxon>Neopterygii</taxon>
        <taxon>Teleostei</taxon>
        <taxon>Neoteleostei</taxon>
        <taxon>Acanthomorphata</taxon>
        <taxon>Zeiogadaria</taxon>
        <taxon>Gadariae</taxon>
        <taxon>Gadiformes</taxon>
        <taxon>Gadoidei</taxon>
        <taxon>Gadidae</taxon>
        <taxon>Gadus</taxon>
    </lineage>
</organism>
<keyword evidence="8" id="KW-0227">DNA damage</keyword>